<dbReference type="Proteomes" id="UP000628984">
    <property type="component" value="Unassembled WGS sequence"/>
</dbReference>
<reference evidence="5" key="2">
    <citation type="submission" date="2020-09" db="EMBL/GenBank/DDBJ databases">
        <authorList>
            <person name="Sun Q."/>
            <person name="Kim S."/>
        </authorList>
    </citation>
    <scope>NUCLEOTIDE SEQUENCE</scope>
    <source>
        <strain evidence="5">KCTC 23714</strain>
    </source>
</reference>
<reference evidence="5" key="1">
    <citation type="journal article" date="2014" name="Int. J. Syst. Evol. Microbiol.">
        <title>Complete genome sequence of Corynebacterium casei LMG S-19264T (=DSM 44701T), isolated from a smear-ripened cheese.</title>
        <authorList>
            <consortium name="US DOE Joint Genome Institute (JGI-PGF)"/>
            <person name="Walter F."/>
            <person name="Albersmeier A."/>
            <person name="Kalinowski J."/>
            <person name="Ruckert C."/>
        </authorList>
    </citation>
    <scope>NUCLEOTIDE SEQUENCE</scope>
    <source>
        <strain evidence="5">KCTC 23714</strain>
    </source>
</reference>
<feature type="domain" description="HTH gntR-type" evidence="4">
    <location>
        <begin position="8"/>
        <end position="75"/>
    </location>
</feature>
<protein>
    <submittedName>
        <fullName evidence="5">Transcriptional regulator</fullName>
    </submittedName>
</protein>
<dbReference type="Pfam" id="PF00392">
    <property type="entry name" value="GntR"/>
    <property type="match status" value="1"/>
</dbReference>
<dbReference type="InterPro" id="IPR011711">
    <property type="entry name" value="GntR_C"/>
</dbReference>
<evidence type="ECO:0000313" key="6">
    <source>
        <dbReference type="Proteomes" id="UP000628984"/>
    </source>
</evidence>
<dbReference type="InterPro" id="IPR000524">
    <property type="entry name" value="Tscrpt_reg_HTH_GntR"/>
</dbReference>
<organism evidence="5 6">
    <name type="scientific">Gemmobacter lanyuensis</name>
    <dbReference type="NCBI Taxonomy" id="1054497"/>
    <lineage>
        <taxon>Bacteria</taxon>
        <taxon>Pseudomonadati</taxon>
        <taxon>Pseudomonadota</taxon>
        <taxon>Alphaproteobacteria</taxon>
        <taxon>Rhodobacterales</taxon>
        <taxon>Paracoccaceae</taxon>
        <taxon>Gemmobacter</taxon>
    </lineage>
</organism>
<dbReference type="InterPro" id="IPR036388">
    <property type="entry name" value="WH-like_DNA-bd_sf"/>
</dbReference>
<dbReference type="SUPFAM" id="SSF48008">
    <property type="entry name" value="GntR ligand-binding domain-like"/>
    <property type="match status" value="1"/>
</dbReference>
<accession>A0A918MNK3</accession>
<evidence type="ECO:0000259" key="4">
    <source>
        <dbReference type="PROSITE" id="PS50949"/>
    </source>
</evidence>
<sequence length="217" mass="24269">MNEMKDEQLTADPVYNALKSAIIAGELAPGEPLRQDEIARQHGVSKIPVREALLRLEVDGFVLFRKNKGAIVRELSAQEVLNLLDIREALECKALELAVPQMIDSDIAAAREIINSYGQKKTVEAWSALNLRFHQVLYEPCGNAPLLQMIDDLRARIGPVMRLLVTETTGLERPHAEHTAILEACIAHDTQKAVSLLRQHIQTTRKETAAKLIRRNT</sequence>
<keyword evidence="2" id="KW-0238">DNA-binding</keyword>
<dbReference type="AlphaFoldDB" id="A0A918MNK3"/>
<dbReference type="PANTHER" id="PTHR43537:SF41">
    <property type="entry name" value="TRANSCRIPTIONAL REGULATORY PROTEIN"/>
    <property type="match status" value="1"/>
</dbReference>
<dbReference type="InterPro" id="IPR036390">
    <property type="entry name" value="WH_DNA-bd_sf"/>
</dbReference>
<dbReference type="Gene3D" id="1.10.10.10">
    <property type="entry name" value="Winged helix-like DNA-binding domain superfamily/Winged helix DNA-binding domain"/>
    <property type="match status" value="1"/>
</dbReference>
<dbReference type="SMART" id="SM00345">
    <property type="entry name" value="HTH_GNTR"/>
    <property type="match status" value="1"/>
</dbReference>
<dbReference type="GO" id="GO:0003700">
    <property type="term" value="F:DNA-binding transcription factor activity"/>
    <property type="evidence" value="ECO:0007669"/>
    <property type="project" value="InterPro"/>
</dbReference>
<keyword evidence="3" id="KW-0804">Transcription</keyword>
<comment type="caution">
    <text evidence="5">The sequence shown here is derived from an EMBL/GenBank/DDBJ whole genome shotgun (WGS) entry which is preliminary data.</text>
</comment>
<proteinExistence type="predicted"/>
<evidence type="ECO:0000313" key="5">
    <source>
        <dbReference type="EMBL" id="GGW38926.1"/>
    </source>
</evidence>
<evidence type="ECO:0000256" key="1">
    <source>
        <dbReference type="ARBA" id="ARBA00023015"/>
    </source>
</evidence>
<dbReference type="SUPFAM" id="SSF46785">
    <property type="entry name" value="Winged helix' DNA-binding domain"/>
    <property type="match status" value="1"/>
</dbReference>
<dbReference type="PROSITE" id="PS50949">
    <property type="entry name" value="HTH_GNTR"/>
    <property type="match status" value="1"/>
</dbReference>
<dbReference type="RefSeq" id="WP_189634623.1">
    <property type="nucleotide sequence ID" value="NZ_BMYQ01000010.1"/>
</dbReference>
<evidence type="ECO:0000256" key="2">
    <source>
        <dbReference type="ARBA" id="ARBA00023125"/>
    </source>
</evidence>
<dbReference type="GO" id="GO:0003677">
    <property type="term" value="F:DNA binding"/>
    <property type="evidence" value="ECO:0007669"/>
    <property type="project" value="UniProtKB-KW"/>
</dbReference>
<name>A0A918MNK3_9RHOB</name>
<keyword evidence="1" id="KW-0805">Transcription regulation</keyword>
<dbReference type="PANTHER" id="PTHR43537">
    <property type="entry name" value="TRANSCRIPTIONAL REGULATOR, GNTR FAMILY"/>
    <property type="match status" value="1"/>
</dbReference>
<evidence type="ECO:0000256" key="3">
    <source>
        <dbReference type="ARBA" id="ARBA00023163"/>
    </source>
</evidence>
<dbReference type="InterPro" id="IPR008920">
    <property type="entry name" value="TF_FadR/GntR_C"/>
</dbReference>
<dbReference type="EMBL" id="BMYQ01000010">
    <property type="protein sequence ID" value="GGW38926.1"/>
    <property type="molecule type" value="Genomic_DNA"/>
</dbReference>
<dbReference type="Pfam" id="PF07729">
    <property type="entry name" value="FCD"/>
    <property type="match status" value="1"/>
</dbReference>
<dbReference type="CDD" id="cd07377">
    <property type="entry name" value="WHTH_GntR"/>
    <property type="match status" value="1"/>
</dbReference>
<dbReference type="SMART" id="SM00895">
    <property type="entry name" value="FCD"/>
    <property type="match status" value="1"/>
</dbReference>
<dbReference type="Gene3D" id="1.20.120.530">
    <property type="entry name" value="GntR ligand-binding domain-like"/>
    <property type="match status" value="1"/>
</dbReference>
<keyword evidence="6" id="KW-1185">Reference proteome</keyword>
<gene>
    <name evidence="5" type="ORF">GCM10011452_29170</name>
</gene>